<dbReference type="SUPFAM" id="SSF50630">
    <property type="entry name" value="Acid proteases"/>
    <property type="match status" value="1"/>
</dbReference>
<dbReference type="PROSITE" id="PS51767">
    <property type="entry name" value="PEPTIDASE_A1"/>
    <property type="match status" value="1"/>
</dbReference>
<dbReference type="SMART" id="SM00234">
    <property type="entry name" value="START"/>
    <property type="match status" value="1"/>
</dbReference>
<dbReference type="GO" id="GO:0008289">
    <property type="term" value="F:lipid binding"/>
    <property type="evidence" value="ECO:0007669"/>
    <property type="project" value="InterPro"/>
</dbReference>
<protein>
    <submittedName>
        <fullName evidence="10">Acid protease</fullName>
    </submittedName>
</protein>
<feature type="disulfide bond" evidence="4">
    <location>
        <begin position="517"/>
        <end position="522"/>
    </location>
</feature>
<feature type="transmembrane region" description="Helical" evidence="7">
    <location>
        <begin position="421"/>
        <end position="440"/>
    </location>
</feature>
<evidence type="ECO:0000313" key="10">
    <source>
        <dbReference type="EMBL" id="KXN68156.1"/>
    </source>
</evidence>
<keyword evidence="7" id="KW-1133">Transmembrane helix</keyword>
<reference evidence="10 11" key="1">
    <citation type="journal article" date="2015" name="Genome Biol. Evol.">
        <title>Phylogenomic analyses indicate that early fungi evolved digesting cell walls of algal ancestors of land plants.</title>
        <authorList>
            <person name="Chang Y."/>
            <person name="Wang S."/>
            <person name="Sekimoto S."/>
            <person name="Aerts A.L."/>
            <person name="Choi C."/>
            <person name="Clum A."/>
            <person name="LaButti K.M."/>
            <person name="Lindquist E.A."/>
            <person name="Yee Ngan C."/>
            <person name="Ohm R.A."/>
            <person name="Salamov A.A."/>
            <person name="Grigoriev I.V."/>
            <person name="Spatafora J.W."/>
            <person name="Berbee M.L."/>
        </authorList>
    </citation>
    <scope>NUCLEOTIDE SEQUENCE [LARGE SCALE GENOMIC DNA]</scope>
    <source>
        <strain evidence="10 11">NRRL 28638</strain>
    </source>
</reference>
<keyword evidence="2 5" id="KW-0064">Aspartyl protease</keyword>
<feature type="domain" description="Peptidase A1" evidence="9">
    <location>
        <begin position="486"/>
        <end position="782"/>
    </location>
</feature>
<evidence type="ECO:0000259" key="9">
    <source>
        <dbReference type="PROSITE" id="PS51767"/>
    </source>
</evidence>
<dbReference type="InterPro" id="IPR001969">
    <property type="entry name" value="Aspartic_peptidase_AS"/>
</dbReference>
<dbReference type="InterPro" id="IPR002913">
    <property type="entry name" value="START_lipid-bd_dom"/>
</dbReference>
<feature type="compositionally biased region" description="Polar residues" evidence="6">
    <location>
        <begin position="370"/>
        <end position="387"/>
    </location>
</feature>
<dbReference type="InterPro" id="IPR033121">
    <property type="entry name" value="PEPTIDASE_A1"/>
</dbReference>
<evidence type="ECO:0000256" key="3">
    <source>
        <dbReference type="PIRSR" id="PIRSR601461-1"/>
    </source>
</evidence>
<proteinExistence type="inferred from homology"/>
<feature type="transmembrane region" description="Helical" evidence="7">
    <location>
        <begin position="27"/>
        <end position="47"/>
    </location>
</feature>
<dbReference type="Gene3D" id="3.30.530.20">
    <property type="match status" value="1"/>
</dbReference>
<feature type="disulfide bond" evidence="4">
    <location>
        <begin position="706"/>
        <end position="741"/>
    </location>
</feature>
<dbReference type="Pfam" id="PF00026">
    <property type="entry name" value="Asp"/>
    <property type="match status" value="2"/>
</dbReference>
<keyword evidence="4" id="KW-1015">Disulfide bond</keyword>
<dbReference type="PROSITE" id="PS50848">
    <property type="entry name" value="START"/>
    <property type="match status" value="1"/>
</dbReference>
<dbReference type="InterPro" id="IPR023393">
    <property type="entry name" value="START-like_dom_sf"/>
</dbReference>
<evidence type="ECO:0000256" key="4">
    <source>
        <dbReference type="PIRSR" id="PIRSR601461-2"/>
    </source>
</evidence>
<feature type="region of interest" description="Disordered" evidence="6">
    <location>
        <begin position="337"/>
        <end position="398"/>
    </location>
</feature>
<dbReference type="GO" id="GO:0004190">
    <property type="term" value="F:aspartic-type endopeptidase activity"/>
    <property type="evidence" value="ECO:0007669"/>
    <property type="project" value="UniProtKB-KW"/>
</dbReference>
<dbReference type="PROSITE" id="PS00141">
    <property type="entry name" value="ASP_PROTEASE"/>
    <property type="match status" value="2"/>
</dbReference>
<feature type="region of interest" description="Disordered" evidence="6">
    <location>
        <begin position="91"/>
        <end position="119"/>
    </location>
</feature>
<dbReference type="Gene3D" id="2.40.70.10">
    <property type="entry name" value="Acid Proteases"/>
    <property type="match status" value="2"/>
</dbReference>
<dbReference type="PRINTS" id="PR00792">
    <property type="entry name" value="PEPSIN"/>
</dbReference>
<dbReference type="GO" id="GO:0006508">
    <property type="term" value="P:proteolysis"/>
    <property type="evidence" value="ECO:0007669"/>
    <property type="project" value="UniProtKB-KW"/>
</dbReference>
<dbReference type="CDD" id="cd00177">
    <property type="entry name" value="START"/>
    <property type="match status" value="1"/>
</dbReference>
<keyword evidence="7" id="KW-0472">Membrane</keyword>
<feature type="domain" description="START" evidence="8">
    <location>
        <begin position="179"/>
        <end position="335"/>
    </location>
</feature>
<dbReference type="InterPro" id="IPR001461">
    <property type="entry name" value="Aspartic_peptidase_A1"/>
</dbReference>
<accession>A0A137NZA6</accession>
<dbReference type="AlphaFoldDB" id="A0A137NZA6"/>
<dbReference type="STRING" id="796925.A0A137NZA6"/>
<dbReference type="PANTHER" id="PTHR47966:SF51">
    <property type="entry name" value="BETA-SITE APP-CLEAVING ENZYME, ISOFORM A-RELATED"/>
    <property type="match status" value="1"/>
</dbReference>
<sequence length="788" mass="88217">MTNHQLQTKQKRQLINVDPLELKRQTALLFFLLGPFTILYVLENFLAVFNLNYVHYFFVQSAVLVLSHVFNLNLGPAPRVVYQENYESSTTIEEVEEEEGDKEKQDAQKTISNSDGSSHKYSAELNSMFEEFEKIISNDIENSPGKWGIMVNQPDAQLKVFRDSSKDYRYACETYLDNSPASVIDTVLDPGSRDASSNKLADKYVSNIQLLEQVDPVTNITILESKGIWPTAGRIACFISSAKVLPNNSVLLVLKSIDVDNKPPPKDSKAVNLDIFLSGLILVPVEGNPKKCKIVAICDVDPHGWIPQSLISLIASQVVPYVLKRLNTKVQSRPVRTVPRLTELTSNQPPSLTVSTSPSLTTDNLPPSPTSSTGTLVAEPNATSKTPTPERPKSIGHSSNPGFFNQLLNIKSISSFFFNRFALGTGSTIIIVGVIMSFVFRRNNKYSYKDLETNYFQTLSKFKLNSNYLHASSLKLNFVNSYNYEFYGQLSLGTPAQTFNIMFDTGSSNFWIPSVQCTSEACNNKNLFNSSKSLTFKEFNKEYLIEYVLGKENPFELANIDGILGLSFASLSSYKNLLPPFYYILNQTNLNPVFSIWLNNNKQSSYGGELTLGDINYDLMDGVKDERDIIWSNVTAENYWQVKLDGLEMINPSIDPNGSISFNLENLEFVVDSGSSLIILPTSIYQNFTQTIPLGACTNDLCEVDCSINFNSLPALTFVISSTKFTIFPKDYIIELEANKCVLAIIGEDLDRPWGQVAIIGNVFLRRFVTIYDLERKRVGFGKAKELT</sequence>
<dbReference type="Proteomes" id="UP000070444">
    <property type="component" value="Unassembled WGS sequence"/>
</dbReference>
<dbReference type="PANTHER" id="PTHR47966">
    <property type="entry name" value="BETA-SITE APP-CLEAVING ENZYME, ISOFORM A-RELATED"/>
    <property type="match status" value="1"/>
</dbReference>
<evidence type="ECO:0000256" key="1">
    <source>
        <dbReference type="ARBA" id="ARBA00007447"/>
    </source>
</evidence>
<keyword evidence="5 10" id="KW-0645">Protease</keyword>
<dbReference type="OrthoDB" id="771136at2759"/>
<feature type="active site" evidence="3">
    <location>
        <position position="504"/>
    </location>
</feature>
<dbReference type="EMBL" id="KQ964591">
    <property type="protein sequence ID" value="KXN68156.1"/>
    <property type="molecule type" value="Genomic_DNA"/>
</dbReference>
<dbReference type="InterPro" id="IPR021109">
    <property type="entry name" value="Peptidase_aspartic_dom_sf"/>
</dbReference>
<name>A0A137NZA6_CONC2</name>
<evidence type="ECO:0000256" key="6">
    <source>
        <dbReference type="SAM" id="MobiDB-lite"/>
    </source>
</evidence>
<feature type="compositionally biased region" description="Low complexity" evidence="6">
    <location>
        <begin position="349"/>
        <end position="362"/>
    </location>
</feature>
<dbReference type="Pfam" id="PF01852">
    <property type="entry name" value="START"/>
    <property type="match status" value="1"/>
</dbReference>
<gene>
    <name evidence="10" type="ORF">CONCODRAFT_19162</name>
</gene>
<evidence type="ECO:0000313" key="11">
    <source>
        <dbReference type="Proteomes" id="UP000070444"/>
    </source>
</evidence>
<keyword evidence="7" id="KW-0812">Transmembrane</keyword>
<feature type="active site" evidence="3">
    <location>
        <position position="672"/>
    </location>
</feature>
<organism evidence="10 11">
    <name type="scientific">Conidiobolus coronatus (strain ATCC 28846 / CBS 209.66 / NRRL 28638)</name>
    <name type="common">Delacroixia coronata</name>
    <dbReference type="NCBI Taxonomy" id="796925"/>
    <lineage>
        <taxon>Eukaryota</taxon>
        <taxon>Fungi</taxon>
        <taxon>Fungi incertae sedis</taxon>
        <taxon>Zoopagomycota</taxon>
        <taxon>Entomophthoromycotina</taxon>
        <taxon>Entomophthoromycetes</taxon>
        <taxon>Entomophthorales</taxon>
        <taxon>Ancylistaceae</taxon>
        <taxon>Conidiobolus</taxon>
    </lineage>
</organism>
<dbReference type="SUPFAM" id="SSF55961">
    <property type="entry name" value="Bet v1-like"/>
    <property type="match status" value="1"/>
</dbReference>
<feature type="transmembrane region" description="Helical" evidence="7">
    <location>
        <begin position="53"/>
        <end position="74"/>
    </location>
</feature>
<keyword evidence="11" id="KW-1185">Reference proteome</keyword>
<evidence type="ECO:0000256" key="5">
    <source>
        <dbReference type="RuleBase" id="RU000454"/>
    </source>
</evidence>
<evidence type="ECO:0000256" key="2">
    <source>
        <dbReference type="ARBA" id="ARBA00022750"/>
    </source>
</evidence>
<comment type="similarity">
    <text evidence="1 5">Belongs to the peptidase A1 family.</text>
</comment>
<evidence type="ECO:0000259" key="8">
    <source>
        <dbReference type="PROSITE" id="PS50848"/>
    </source>
</evidence>
<evidence type="ECO:0000256" key="7">
    <source>
        <dbReference type="SAM" id="Phobius"/>
    </source>
</evidence>
<keyword evidence="5" id="KW-0378">Hydrolase</keyword>